<accession>A0A9Q3DL00</accession>
<name>A0A9Q3DL00_9BASI</name>
<comment type="caution">
    <text evidence="1">The sequence shown here is derived from an EMBL/GenBank/DDBJ whole genome shotgun (WGS) entry which is preliminary data.</text>
</comment>
<sequence>MYGIDIYNTKNRHITIGTNKEKKFSLYIYHMSNQDPLEEFLNEFKEGKFGANLTIKQKLSLLEILRAFDIGEEPLEKIKSHDVELDLDVERPYPPMLRRPPYQAILETRQEIQKLINELLDMNFISKIGHN</sequence>
<keyword evidence="2" id="KW-1185">Reference proteome</keyword>
<protein>
    <submittedName>
        <fullName evidence="1">Uncharacterized protein</fullName>
    </submittedName>
</protein>
<evidence type="ECO:0000313" key="2">
    <source>
        <dbReference type="Proteomes" id="UP000765509"/>
    </source>
</evidence>
<reference evidence="1" key="1">
    <citation type="submission" date="2021-03" db="EMBL/GenBank/DDBJ databases">
        <title>Draft genome sequence of rust myrtle Austropuccinia psidii MF-1, a brazilian biotype.</title>
        <authorList>
            <person name="Quecine M.C."/>
            <person name="Pachon D.M.R."/>
            <person name="Bonatelli M.L."/>
            <person name="Correr F.H."/>
            <person name="Franceschini L.M."/>
            <person name="Leite T.F."/>
            <person name="Margarido G.R.A."/>
            <person name="Almeida C.A."/>
            <person name="Ferrarezi J.A."/>
            <person name="Labate C.A."/>
        </authorList>
    </citation>
    <scope>NUCLEOTIDE SEQUENCE</scope>
    <source>
        <strain evidence="1">MF-1</strain>
    </source>
</reference>
<organism evidence="1 2">
    <name type="scientific">Austropuccinia psidii MF-1</name>
    <dbReference type="NCBI Taxonomy" id="1389203"/>
    <lineage>
        <taxon>Eukaryota</taxon>
        <taxon>Fungi</taxon>
        <taxon>Dikarya</taxon>
        <taxon>Basidiomycota</taxon>
        <taxon>Pucciniomycotina</taxon>
        <taxon>Pucciniomycetes</taxon>
        <taxon>Pucciniales</taxon>
        <taxon>Sphaerophragmiaceae</taxon>
        <taxon>Austropuccinia</taxon>
    </lineage>
</organism>
<gene>
    <name evidence="1" type="ORF">O181_043268</name>
</gene>
<proteinExistence type="predicted"/>
<dbReference type="AlphaFoldDB" id="A0A9Q3DL00"/>
<evidence type="ECO:0000313" key="1">
    <source>
        <dbReference type="EMBL" id="MBW0503553.1"/>
    </source>
</evidence>
<dbReference type="EMBL" id="AVOT02017455">
    <property type="protein sequence ID" value="MBW0503553.1"/>
    <property type="molecule type" value="Genomic_DNA"/>
</dbReference>
<dbReference type="Proteomes" id="UP000765509">
    <property type="component" value="Unassembled WGS sequence"/>
</dbReference>